<feature type="domain" description="ABC transmembrane type-2" evidence="13">
    <location>
        <begin position="33"/>
        <end position="259"/>
    </location>
</feature>
<comment type="subunit">
    <text evidence="3">The complex is composed of two ATP-binding proteins (NodI) and two transmembrane proteins (NodJ).</text>
</comment>
<dbReference type="RefSeq" id="WP_091910487.1">
    <property type="nucleotide sequence ID" value="NZ_FNLO01000009.1"/>
</dbReference>
<dbReference type="EMBL" id="FNLO01000009">
    <property type="protein sequence ID" value="SDV49910.1"/>
    <property type="molecule type" value="Genomic_DNA"/>
</dbReference>
<keyword evidence="15" id="KW-1185">Reference proteome</keyword>
<dbReference type="GO" id="GO:0015772">
    <property type="term" value="P:oligosaccharide transport"/>
    <property type="evidence" value="ECO:0007669"/>
    <property type="project" value="InterPro"/>
</dbReference>
<feature type="transmembrane region" description="Helical" evidence="12">
    <location>
        <begin position="148"/>
        <end position="172"/>
    </location>
</feature>
<dbReference type="InterPro" id="IPR005981">
    <property type="entry name" value="ABC_transptNodJ"/>
</dbReference>
<evidence type="ECO:0000256" key="8">
    <source>
        <dbReference type="ARBA" id="ARBA00022692"/>
    </source>
</evidence>
<dbReference type="Proteomes" id="UP000243719">
    <property type="component" value="Unassembled WGS sequence"/>
</dbReference>
<reference evidence="15" key="1">
    <citation type="submission" date="2016-09" db="EMBL/GenBank/DDBJ databases">
        <authorList>
            <person name="Varghese N."/>
            <person name="Submissions S."/>
        </authorList>
    </citation>
    <scope>NUCLEOTIDE SEQUENCE [LARGE SCALE GENOMIC DNA]</scope>
    <source>
        <strain evidence="15">JS23</strain>
    </source>
</reference>
<evidence type="ECO:0000256" key="7">
    <source>
        <dbReference type="ARBA" id="ARBA00022519"/>
    </source>
</evidence>
<evidence type="ECO:0000256" key="10">
    <source>
        <dbReference type="ARBA" id="ARBA00023136"/>
    </source>
</evidence>
<dbReference type="InterPro" id="IPR051784">
    <property type="entry name" value="Nod_factor_ABC_transporter"/>
</dbReference>
<feature type="transmembrane region" description="Helical" evidence="12">
    <location>
        <begin position="234"/>
        <end position="256"/>
    </location>
</feature>
<comment type="subcellular location">
    <subcellularLocation>
        <location evidence="1 12">Cell inner membrane</location>
        <topology evidence="1 12">Multi-pass membrane protein</topology>
    </subcellularLocation>
</comment>
<evidence type="ECO:0000256" key="4">
    <source>
        <dbReference type="ARBA" id="ARBA00022448"/>
    </source>
</evidence>
<evidence type="ECO:0000256" key="5">
    <source>
        <dbReference type="ARBA" id="ARBA00022458"/>
    </source>
</evidence>
<gene>
    <name evidence="14" type="ORF">SAMN05216551_109234</name>
</gene>
<keyword evidence="6 12" id="KW-1003">Cell membrane</keyword>
<evidence type="ECO:0000256" key="6">
    <source>
        <dbReference type="ARBA" id="ARBA00022475"/>
    </source>
</evidence>
<keyword evidence="5" id="KW-0536">Nodulation</keyword>
<dbReference type="STRING" id="1770053.SAMN05216551_109234"/>
<dbReference type="InterPro" id="IPR047817">
    <property type="entry name" value="ABC2_TM_bact-type"/>
</dbReference>
<sequence>MTTSVSAILPSSAVTWVHVWRRNFLVWRKLALPSMLGNLADPMIYLFGLGFGLGMMVGQVDGVPYIAFLAAGTVASSVMMSASFESLYSAFSRMHEQRTWDALMHTPLTLGDVLFGEVCWAASKATLSGVAIMIVASALGLTQVDGMLIAVPAVVLAGFAFACIAIVVTALAPGYDFFMFYQTLLLTPMMLLSGVFFPRGQLPQIVQTVSACLPLHHAISLIRPALLGRPVEDGLLHVAVLLGYAVVGLSAAALLLRRRLLG</sequence>
<comment type="function">
    <text evidence="11">Part of the ABC transporter complex NodIJ involved in the export of the nodulation factors (Nod factors), the bacterial signal molecules that induce symbiosis and subsequent nodulation induction. Nod factors are LCO (lipo-chitin oligosaccharide), a modified beta-1,4-linked N-acetylglucosamine oligosaccharide. This subunit encodes the transporter.</text>
</comment>
<accession>A0A1H2PTC4</accession>
<dbReference type="PANTHER" id="PTHR43229">
    <property type="entry name" value="NODULATION PROTEIN J"/>
    <property type="match status" value="1"/>
</dbReference>
<keyword evidence="9 12" id="KW-1133">Transmembrane helix</keyword>
<organism evidence="14 15">
    <name type="scientific">Chitinasiproducens palmae</name>
    <dbReference type="NCBI Taxonomy" id="1770053"/>
    <lineage>
        <taxon>Bacteria</taxon>
        <taxon>Pseudomonadati</taxon>
        <taxon>Pseudomonadota</taxon>
        <taxon>Betaproteobacteria</taxon>
        <taxon>Burkholderiales</taxon>
        <taxon>Burkholderiaceae</taxon>
        <taxon>Chitinasiproducens</taxon>
    </lineage>
</organism>
<dbReference type="GO" id="GO:0140359">
    <property type="term" value="F:ABC-type transporter activity"/>
    <property type="evidence" value="ECO:0007669"/>
    <property type="project" value="InterPro"/>
</dbReference>
<dbReference type="InterPro" id="IPR000412">
    <property type="entry name" value="ABC_2_transport"/>
</dbReference>
<dbReference type="AlphaFoldDB" id="A0A1H2PTC4"/>
<dbReference type="OrthoDB" id="9778589at2"/>
<proteinExistence type="inferred from homology"/>
<evidence type="ECO:0000256" key="3">
    <source>
        <dbReference type="ARBA" id="ARBA00011350"/>
    </source>
</evidence>
<keyword evidence="10 12" id="KW-0472">Membrane</keyword>
<feature type="transmembrane region" description="Helical" evidence="12">
    <location>
        <begin position="178"/>
        <end position="198"/>
    </location>
</feature>
<evidence type="ECO:0000259" key="13">
    <source>
        <dbReference type="PROSITE" id="PS51012"/>
    </source>
</evidence>
<dbReference type="NCBIfam" id="TIGR01291">
    <property type="entry name" value="nodJ"/>
    <property type="match status" value="1"/>
</dbReference>
<evidence type="ECO:0000313" key="14">
    <source>
        <dbReference type="EMBL" id="SDV49910.1"/>
    </source>
</evidence>
<evidence type="ECO:0000256" key="9">
    <source>
        <dbReference type="ARBA" id="ARBA00022989"/>
    </source>
</evidence>
<keyword evidence="8 12" id="KW-0812">Transmembrane</keyword>
<feature type="transmembrane region" description="Helical" evidence="12">
    <location>
        <begin position="120"/>
        <end position="141"/>
    </location>
</feature>
<dbReference type="Pfam" id="PF01061">
    <property type="entry name" value="ABC2_membrane"/>
    <property type="match status" value="1"/>
</dbReference>
<feature type="transmembrane region" description="Helical" evidence="12">
    <location>
        <begin position="39"/>
        <end position="58"/>
    </location>
</feature>
<comment type="similarity">
    <text evidence="2">Belongs to the ABC-2 integral membrane protein family. Lipooligosaccharide exporter (TC 3.A.1.102) subfamily.</text>
</comment>
<dbReference type="PANTHER" id="PTHR43229:SF2">
    <property type="entry name" value="NODULATION PROTEIN J"/>
    <property type="match status" value="1"/>
</dbReference>
<evidence type="ECO:0000256" key="2">
    <source>
        <dbReference type="ARBA" id="ARBA00008394"/>
    </source>
</evidence>
<dbReference type="PRINTS" id="PR00164">
    <property type="entry name" value="ABC2TRNSPORT"/>
</dbReference>
<evidence type="ECO:0000313" key="15">
    <source>
        <dbReference type="Proteomes" id="UP000243719"/>
    </source>
</evidence>
<keyword evidence="4 12" id="KW-0813">Transport</keyword>
<evidence type="ECO:0000256" key="12">
    <source>
        <dbReference type="RuleBase" id="RU361157"/>
    </source>
</evidence>
<evidence type="ECO:0000256" key="11">
    <source>
        <dbReference type="ARBA" id="ARBA00025119"/>
    </source>
</evidence>
<evidence type="ECO:0000256" key="1">
    <source>
        <dbReference type="ARBA" id="ARBA00004429"/>
    </source>
</evidence>
<feature type="transmembrane region" description="Helical" evidence="12">
    <location>
        <begin position="65"/>
        <end position="84"/>
    </location>
</feature>
<protein>
    <recommendedName>
        <fullName evidence="12">Transport permease protein</fullName>
    </recommendedName>
</protein>
<name>A0A1H2PTC4_9BURK</name>
<dbReference type="PROSITE" id="PS51012">
    <property type="entry name" value="ABC_TM2"/>
    <property type="match status" value="1"/>
</dbReference>
<dbReference type="GO" id="GO:0043190">
    <property type="term" value="C:ATP-binding cassette (ABC) transporter complex"/>
    <property type="evidence" value="ECO:0007669"/>
    <property type="project" value="InterPro"/>
</dbReference>
<keyword evidence="7" id="KW-0997">Cell inner membrane</keyword>
<dbReference type="InterPro" id="IPR013525">
    <property type="entry name" value="ABC2_TM"/>
</dbReference>
<dbReference type="PIRSF" id="PIRSF006648">
    <property type="entry name" value="DrrB"/>
    <property type="match status" value="1"/>
</dbReference>